<keyword evidence="3" id="KW-1185">Reference proteome</keyword>
<feature type="non-terminal residue" evidence="2">
    <location>
        <position position="1"/>
    </location>
</feature>
<protein>
    <submittedName>
        <fullName evidence="2">Uncharacterized protein</fullName>
    </submittedName>
</protein>
<reference evidence="2 3" key="1">
    <citation type="journal article" date="2020" name="Fungal Divers.">
        <title>Resolving the Mortierellaceae phylogeny through synthesis of multi-gene phylogenetics and phylogenomics.</title>
        <authorList>
            <person name="Vandepol N."/>
            <person name="Liber J."/>
            <person name="Desiro A."/>
            <person name="Na H."/>
            <person name="Kennedy M."/>
            <person name="Barry K."/>
            <person name="Grigoriev I.V."/>
            <person name="Miller A.N."/>
            <person name="O'Donnell K."/>
            <person name="Stajich J.E."/>
            <person name="Bonito G."/>
        </authorList>
    </citation>
    <scope>NUCLEOTIDE SEQUENCE [LARGE SCALE GENOMIC DNA]</scope>
    <source>
        <strain evidence="2 3">AD045</strain>
    </source>
</reference>
<evidence type="ECO:0000256" key="1">
    <source>
        <dbReference type="SAM" id="MobiDB-lite"/>
    </source>
</evidence>
<name>A0ABQ7JHG0_9FUNG</name>
<sequence>WSTPQHPNPDYLAPYHPSLHKNVHNWSQILLDQLRQKSASSPEELEPPRDAGNTGSSGKVFSIQAALSSSVPGIAPAAPATFEGISTAPIAFASSSSDNAAGASSSTSRSTAAARRRQQVYSPAPIDKHFLFQTHHLAAVECRSETLFSDTISVRITLHIIKVIIFGIIGARGRGRKEDSEEDDSVVEGTRAIFKTTLSIHAVRATSTAAAVDSFSSLAFLHGRAATEI</sequence>
<evidence type="ECO:0000313" key="3">
    <source>
        <dbReference type="Proteomes" id="UP001194696"/>
    </source>
</evidence>
<evidence type="ECO:0000313" key="2">
    <source>
        <dbReference type="EMBL" id="KAG0272588.1"/>
    </source>
</evidence>
<comment type="caution">
    <text evidence="2">The sequence shown here is derived from an EMBL/GenBank/DDBJ whole genome shotgun (WGS) entry which is preliminary data.</text>
</comment>
<proteinExistence type="predicted"/>
<dbReference type="EMBL" id="JAAAIM010002455">
    <property type="protein sequence ID" value="KAG0272588.1"/>
    <property type="molecule type" value="Genomic_DNA"/>
</dbReference>
<dbReference type="Proteomes" id="UP001194696">
    <property type="component" value="Unassembled WGS sequence"/>
</dbReference>
<gene>
    <name evidence="2" type="ORF">BGZ96_005260</name>
</gene>
<accession>A0ABQ7JHG0</accession>
<organism evidence="2 3">
    <name type="scientific">Linnemannia gamsii</name>
    <dbReference type="NCBI Taxonomy" id="64522"/>
    <lineage>
        <taxon>Eukaryota</taxon>
        <taxon>Fungi</taxon>
        <taxon>Fungi incertae sedis</taxon>
        <taxon>Mucoromycota</taxon>
        <taxon>Mortierellomycotina</taxon>
        <taxon>Mortierellomycetes</taxon>
        <taxon>Mortierellales</taxon>
        <taxon>Mortierellaceae</taxon>
        <taxon>Linnemannia</taxon>
    </lineage>
</organism>
<feature type="region of interest" description="Disordered" evidence="1">
    <location>
        <begin position="95"/>
        <end position="118"/>
    </location>
</feature>
<feature type="compositionally biased region" description="Low complexity" evidence="1">
    <location>
        <begin position="95"/>
        <end position="113"/>
    </location>
</feature>
<feature type="region of interest" description="Disordered" evidence="1">
    <location>
        <begin position="35"/>
        <end position="58"/>
    </location>
</feature>